<keyword evidence="1" id="KW-1133">Transmembrane helix</keyword>
<evidence type="ECO:0000259" key="3">
    <source>
        <dbReference type="Pfam" id="PF16344"/>
    </source>
</evidence>
<dbReference type="Gene3D" id="3.55.50.30">
    <property type="match status" value="1"/>
</dbReference>
<dbReference type="AlphaFoldDB" id="A0A1G9PV67"/>
<dbReference type="GO" id="GO:0016989">
    <property type="term" value="F:sigma factor antagonist activity"/>
    <property type="evidence" value="ECO:0007669"/>
    <property type="project" value="TreeGrafter"/>
</dbReference>
<dbReference type="InterPro" id="IPR012373">
    <property type="entry name" value="Ferrdict_sens_TM"/>
</dbReference>
<feature type="domain" description="FecR protein" evidence="2">
    <location>
        <begin position="174"/>
        <end position="269"/>
    </location>
</feature>
<accession>A0A1G9PV67</accession>
<name>A0A1G9PV67_9SPHI</name>
<dbReference type="PIRSF" id="PIRSF018266">
    <property type="entry name" value="FecR"/>
    <property type="match status" value="1"/>
</dbReference>
<dbReference type="PANTHER" id="PTHR30273:SF2">
    <property type="entry name" value="PROTEIN FECR"/>
    <property type="match status" value="1"/>
</dbReference>
<sequence>MEEAKIKSLLKKYAEGNSSPEEIAFLEGWYIQWNKDRPFGLTSQDLNSDLLLIKAHTPDLKNGSKRLDLWPKVMAAGVVLFIVTAGISLYLNKGVDQDSEKKMAKVPAAEIVPGGQKAILTLSNGARISLTDAGKGEVAKESGLVISKTADGQLKYELTGKGAANEDLVSYHMVETPVGGQYQVVLPDGSRVWLNSASSLRFPSAFNPSDARTVKLTGEAYFEVAPDKKRPFKVISNQQEVEVLGTHFNVNSYDDDGFTKTTLLKGSIKVKMTGKTAGFRILKPGQQSVLRAGIEVLDVDLETIVDWKNGNFYFYNESIQRIMKKLSRWYNVDIEYKGAVPAVVFGGEVSRSKKLAEVLKLLEHTGQVHFTIEGRKVIVTCP</sequence>
<proteinExistence type="predicted"/>
<evidence type="ECO:0000256" key="1">
    <source>
        <dbReference type="SAM" id="Phobius"/>
    </source>
</evidence>
<dbReference type="Pfam" id="PF16344">
    <property type="entry name" value="FecR_C"/>
    <property type="match status" value="1"/>
</dbReference>
<dbReference type="Pfam" id="PF04773">
    <property type="entry name" value="FecR"/>
    <property type="match status" value="1"/>
</dbReference>
<feature type="domain" description="Protein FecR C-terminal" evidence="3">
    <location>
        <begin position="312"/>
        <end position="379"/>
    </location>
</feature>
<reference evidence="5" key="1">
    <citation type="submission" date="2016-10" db="EMBL/GenBank/DDBJ databases">
        <authorList>
            <person name="Varghese N."/>
            <person name="Submissions S."/>
        </authorList>
    </citation>
    <scope>NUCLEOTIDE SEQUENCE [LARGE SCALE GENOMIC DNA]</scope>
    <source>
        <strain evidence="5">DSM 19110</strain>
    </source>
</reference>
<keyword evidence="1" id="KW-0472">Membrane</keyword>
<evidence type="ECO:0000313" key="4">
    <source>
        <dbReference type="EMBL" id="SDM02553.1"/>
    </source>
</evidence>
<protein>
    <submittedName>
        <fullName evidence="4">FecR protein</fullName>
    </submittedName>
</protein>
<dbReference type="EMBL" id="FNGY01000002">
    <property type="protein sequence ID" value="SDM02553.1"/>
    <property type="molecule type" value="Genomic_DNA"/>
</dbReference>
<dbReference type="RefSeq" id="WP_074605690.1">
    <property type="nucleotide sequence ID" value="NZ_FNGY01000002.1"/>
</dbReference>
<gene>
    <name evidence="4" type="ORF">SAMN05421820_102773</name>
</gene>
<feature type="transmembrane region" description="Helical" evidence="1">
    <location>
        <begin position="69"/>
        <end position="91"/>
    </location>
</feature>
<organism evidence="4 5">
    <name type="scientific">Pedobacter steynii</name>
    <dbReference type="NCBI Taxonomy" id="430522"/>
    <lineage>
        <taxon>Bacteria</taxon>
        <taxon>Pseudomonadati</taxon>
        <taxon>Bacteroidota</taxon>
        <taxon>Sphingobacteriia</taxon>
        <taxon>Sphingobacteriales</taxon>
        <taxon>Sphingobacteriaceae</taxon>
        <taxon>Pedobacter</taxon>
    </lineage>
</organism>
<dbReference type="InterPro" id="IPR032508">
    <property type="entry name" value="FecR_C"/>
</dbReference>
<keyword evidence="5" id="KW-1185">Reference proteome</keyword>
<dbReference type="Gene3D" id="2.60.120.1440">
    <property type="match status" value="1"/>
</dbReference>
<evidence type="ECO:0000259" key="2">
    <source>
        <dbReference type="Pfam" id="PF04773"/>
    </source>
</evidence>
<dbReference type="InterPro" id="IPR006860">
    <property type="entry name" value="FecR"/>
</dbReference>
<dbReference type="Proteomes" id="UP000183200">
    <property type="component" value="Unassembled WGS sequence"/>
</dbReference>
<dbReference type="PANTHER" id="PTHR30273">
    <property type="entry name" value="PERIPLASMIC SIGNAL SENSOR AND SIGMA FACTOR ACTIVATOR FECR-RELATED"/>
    <property type="match status" value="1"/>
</dbReference>
<dbReference type="OrthoDB" id="1099963at2"/>
<keyword evidence="1" id="KW-0812">Transmembrane</keyword>
<evidence type="ECO:0000313" key="5">
    <source>
        <dbReference type="Proteomes" id="UP000183200"/>
    </source>
</evidence>